<dbReference type="EMBL" id="OUUZ01000010">
    <property type="protein sequence ID" value="SPQ23329.1"/>
    <property type="molecule type" value="Genomic_DNA"/>
</dbReference>
<name>A0A3S4F3B3_9PEZI</name>
<dbReference type="InterPro" id="IPR008030">
    <property type="entry name" value="NmrA-like"/>
</dbReference>
<evidence type="ECO:0000313" key="2">
    <source>
        <dbReference type="EMBL" id="SPQ23329.1"/>
    </source>
</evidence>
<dbReference type="InterPro" id="IPR036291">
    <property type="entry name" value="NAD(P)-bd_dom_sf"/>
</dbReference>
<evidence type="ECO:0000259" key="1">
    <source>
        <dbReference type="Pfam" id="PF05368"/>
    </source>
</evidence>
<dbReference type="PANTHER" id="PTHR43162:SF1">
    <property type="entry name" value="PRESTALK A DIFFERENTIATION PROTEIN A"/>
    <property type="match status" value="1"/>
</dbReference>
<accession>A0A3S4F3B3</accession>
<feature type="domain" description="NmrA-like" evidence="1">
    <location>
        <begin position="3"/>
        <end position="292"/>
    </location>
</feature>
<dbReference type="PANTHER" id="PTHR43162">
    <property type="match status" value="1"/>
</dbReference>
<protein>
    <submittedName>
        <fullName evidence="2">867bc20d-876f-47d4-ad88-f07ffaeb2c42</fullName>
    </submittedName>
</protein>
<dbReference type="Gene3D" id="3.40.50.720">
    <property type="entry name" value="NAD(P)-binding Rossmann-like Domain"/>
    <property type="match status" value="1"/>
</dbReference>
<proteinExistence type="predicted"/>
<reference evidence="2 3" key="1">
    <citation type="submission" date="2018-04" db="EMBL/GenBank/DDBJ databases">
        <authorList>
            <person name="Huttner S."/>
            <person name="Dainat J."/>
        </authorList>
    </citation>
    <scope>NUCLEOTIDE SEQUENCE [LARGE SCALE GENOMIC DNA]</scope>
</reference>
<organism evidence="2 3">
    <name type="scientific">Thermothielavioides terrestris</name>
    <dbReference type="NCBI Taxonomy" id="2587410"/>
    <lineage>
        <taxon>Eukaryota</taxon>
        <taxon>Fungi</taxon>
        <taxon>Dikarya</taxon>
        <taxon>Ascomycota</taxon>
        <taxon>Pezizomycotina</taxon>
        <taxon>Sordariomycetes</taxon>
        <taxon>Sordariomycetidae</taxon>
        <taxon>Sordariales</taxon>
        <taxon>Chaetomiaceae</taxon>
        <taxon>Thermothielavioides</taxon>
    </lineage>
</organism>
<evidence type="ECO:0000313" key="3">
    <source>
        <dbReference type="Proteomes" id="UP000289323"/>
    </source>
</evidence>
<dbReference type="Pfam" id="PF05368">
    <property type="entry name" value="NmrA"/>
    <property type="match status" value="1"/>
</dbReference>
<dbReference type="AlphaFoldDB" id="A0A3S4F3B3"/>
<dbReference type="InterPro" id="IPR051604">
    <property type="entry name" value="Ergot_Alk_Oxidoreductase"/>
</dbReference>
<sequence>MPSSTVIVFGPSGHVASVAAQTAASLGAQVHLALRDPSKAIPLLDSSSHKFPRVQADLTQPETVQAAARATGATAAFIYRVFGGGANDHMRGTLRALRDGGVRFVVFLSSGTVTPRDAAALPGAYGPDRLIPFEHAETEAALAEVFGPGAYAAVRPGFFATNLLNYKKMVAEAGTSGGVIKAPYPAAEFDFIAPEDMGRVCGRLLVDGPELLGAGKEAVFLAGPQVVPQGQVIELLGEVLGKELKAENYASDDEAVQSIMADHALPESTARQLVASYRATAEGKPVFDPSTYAEGVANVEKYSGRPAMTIREWLEANKDKFVQA</sequence>
<dbReference type="Proteomes" id="UP000289323">
    <property type="component" value="Unassembled WGS sequence"/>
</dbReference>
<dbReference type="SUPFAM" id="SSF51735">
    <property type="entry name" value="NAD(P)-binding Rossmann-fold domains"/>
    <property type="match status" value="1"/>
</dbReference>
<gene>
    <name evidence="2" type="ORF">TT172_LOCUS5748</name>
</gene>